<evidence type="ECO:0000313" key="2">
    <source>
        <dbReference type="Proteomes" id="UP000271125"/>
    </source>
</evidence>
<evidence type="ECO:0000313" key="1">
    <source>
        <dbReference type="EMBL" id="RKX72085.1"/>
    </source>
</evidence>
<organism evidence="1 2">
    <name type="scientific">candidate division TA06 bacterium</name>
    <dbReference type="NCBI Taxonomy" id="2250710"/>
    <lineage>
        <taxon>Bacteria</taxon>
        <taxon>Bacteria division TA06</taxon>
    </lineage>
</organism>
<gene>
    <name evidence="1" type="ORF">DRP43_01605</name>
</gene>
<reference evidence="1 2" key="1">
    <citation type="submission" date="2018-06" db="EMBL/GenBank/DDBJ databases">
        <title>Extensive metabolic versatility and redundancy in microbially diverse, dynamic hydrothermal sediments.</title>
        <authorList>
            <person name="Dombrowski N."/>
            <person name="Teske A."/>
            <person name="Baker B.J."/>
        </authorList>
    </citation>
    <scope>NUCLEOTIDE SEQUENCE [LARGE SCALE GENOMIC DNA]</scope>
    <source>
        <strain evidence="1">B10_G13</strain>
    </source>
</reference>
<comment type="caution">
    <text evidence="1">The sequence shown here is derived from an EMBL/GenBank/DDBJ whole genome shotgun (WGS) entry which is preliminary data.</text>
</comment>
<proteinExistence type="predicted"/>
<dbReference type="Proteomes" id="UP000271125">
    <property type="component" value="Unassembled WGS sequence"/>
</dbReference>
<dbReference type="EMBL" id="QNBD01000051">
    <property type="protein sequence ID" value="RKX72085.1"/>
    <property type="molecule type" value="Genomic_DNA"/>
</dbReference>
<protein>
    <submittedName>
        <fullName evidence="1">Uncharacterized protein</fullName>
    </submittedName>
</protein>
<feature type="non-terminal residue" evidence="1">
    <location>
        <position position="1"/>
    </location>
</feature>
<name>A0A660SMN2_UNCT6</name>
<dbReference type="AlphaFoldDB" id="A0A660SMN2"/>
<accession>A0A660SMN2</accession>
<sequence>VEKNGIIIKYSTWQSFLEKVCRSPIFGEIIDIDYDTGNVTIRRPAEIIELVSHTSGVVKNIIDNRGAYIEFEGTVIKGKFGFGGERYGILGKDIIIINKKLSRKEYDRYKDKLKGIITSSIDVGEFEDIFGNDLKKGISREKKGLPTIILMTGFGNKKIDNETFNLLENNTGRYIMIDGRTQIRAGVKRPEIIIFS</sequence>